<evidence type="ECO:0000313" key="2">
    <source>
        <dbReference type="EMBL" id="MDR6204734.1"/>
    </source>
</evidence>
<dbReference type="Gene3D" id="2.60.40.4150">
    <property type="entry name" value="Type VI secretion system, lipoprotein SciN"/>
    <property type="match status" value="1"/>
</dbReference>
<comment type="caution">
    <text evidence="2">The sequence shown here is derived from an EMBL/GenBank/DDBJ whole genome shotgun (WGS) entry which is preliminary data.</text>
</comment>
<sequence length="223" mass="23695">MKSSEMNGGVVEMHKKITRAARRAGLAIAILSTVALSGCGAAQAVGDGTVDAAKWAFTAQVKTMNVDLSSRALLNADAKGQSLSTVVRFYQLKDARTFEQLNYSELQSNDLNLLKADLLATKDVVQRPGASASLAEPMNPDAQVVGVVAFFREPAQDRLWKLAIQKKQWKKTDPVKIEASGNELVLMGADSPPIKHEAPQQTIPASPTSAVGPAAQSGARKQG</sequence>
<dbReference type="PANTHER" id="PTHR37625">
    <property type="entry name" value="OUTER MEMBRANE LIPOPROTEIN-RELATED"/>
    <property type="match status" value="1"/>
</dbReference>
<evidence type="ECO:0000256" key="1">
    <source>
        <dbReference type="SAM" id="MobiDB-lite"/>
    </source>
</evidence>
<gene>
    <name evidence="2" type="ORF">QF025_003454</name>
</gene>
<name>A0ABD5CLF3_9BURK</name>
<accession>A0ABD5CLF3</accession>
<dbReference type="InterPro" id="IPR038706">
    <property type="entry name" value="Type_VI_SciN-like_sf"/>
</dbReference>
<dbReference type="EMBL" id="JAVIZN010000002">
    <property type="protein sequence ID" value="MDR6204734.1"/>
    <property type="molecule type" value="Genomic_DNA"/>
</dbReference>
<feature type="compositionally biased region" description="Polar residues" evidence="1">
    <location>
        <begin position="199"/>
        <end position="209"/>
    </location>
</feature>
<evidence type="ECO:0000313" key="3">
    <source>
        <dbReference type="Proteomes" id="UP001245184"/>
    </source>
</evidence>
<dbReference type="AlphaFoldDB" id="A0ABD5CLF3"/>
<organism evidence="2 3">
    <name type="scientific">Paraburkholderia graminis</name>
    <dbReference type="NCBI Taxonomy" id="60548"/>
    <lineage>
        <taxon>Bacteria</taxon>
        <taxon>Pseudomonadati</taxon>
        <taxon>Pseudomonadota</taxon>
        <taxon>Betaproteobacteria</taxon>
        <taxon>Burkholderiales</taxon>
        <taxon>Burkholderiaceae</taxon>
        <taxon>Paraburkholderia</taxon>
    </lineage>
</organism>
<dbReference type="NCBIfam" id="TIGR03352">
    <property type="entry name" value="VI_chp_3"/>
    <property type="match status" value="1"/>
</dbReference>
<protein>
    <submittedName>
        <fullName evidence="2">Type VI secretion system protein VasD</fullName>
    </submittedName>
</protein>
<proteinExistence type="predicted"/>
<dbReference type="Proteomes" id="UP001245184">
    <property type="component" value="Unassembled WGS sequence"/>
</dbReference>
<feature type="region of interest" description="Disordered" evidence="1">
    <location>
        <begin position="187"/>
        <end position="223"/>
    </location>
</feature>
<reference evidence="2 3" key="1">
    <citation type="submission" date="2023-08" db="EMBL/GenBank/DDBJ databases">
        <title>Genome sequencing of plant associated microbes to promote plant fitness in Sorghum bicolor and Oryza sativa.</title>
        <authorList>
            <person name="Coleman-Derr D."/>
        </authorList>
    </citation>
    <scope>NUCLEOTIDE SEQUENCE [LARGE SCALE GENOMIC DNA]</scope>
    <source>
        <strain evidence="2 3">SLBN-33</strain>
    </source>
</reference>
<dbReference type="Pfam" id="PF12790">
    <property type="entry name" value="T6SS-SciN"/>
    <property type="match status" value="1"/>
</dbReference>
<dbReference type="PANTHER" id="PTHR37625:SF4">
    <property type="entry name" value="OUTER MEMBRANE LIPOPROTEIN"/>
    <property type="match status" value="1"/>
</dbReference>
<dbReference type="InterPro" id="IPR017734">
    <property type="entry name" value="T6SS_SciN"/>
</dbReference>